<dbReference type="AlphaFoldDB" id="A0A314LBR9"/>
<dbReference type="PANTHER" id="PTHR24349">
    <property type="entry name" value="SERINE/THREONINE-PROTEIN KINASE"/>
    <property type="match status" value="1"/>
</dbReference>
<dbReference type="Gramene" id="OIT39150">
    <property type="protein sequence ID" value="OIT39150"/>
    <property type="gene ID" value="A4A49_35107"/>
</dbReference>
<gene>
    <name evidence="7" type="primary">CPK29_3</name>
    <name evidence="7" type="ORF">A4A49_35107</name>
</gene>
<keyword evidence="3" id="KW-0808">Transferase</keyword>
<keyword evidence="4" id="KW-0547">Nucleotide-binding</keyword>
<evidence type="ECO:0000313" key="8">
    <source>
        <dbReference type="Proteomes" id="UP000187609"/>
    </source>
</evidence>
<dbReference type="GO" id="GO:0004674">
    <property type="term" value="F:protein serine/threonine kinase activity"/>
    <property type="evidence" value="ECO:0007669"/>
    <property type="project" value="UniProtKB-KW"/>
</dbReference>
<reference evidence="7" key="1">
    <citation type="submission" date="2016-11" db="EMBL/GenBank/DDBJ databases">
        <title>The genome of Nicotiana attenuata.</title>
        <authorList>
            <person name="Xu S."/>
            <person name="Brockmoeller T."/>
            <person name="Gaquerel E."/>
            <person name="Navarro A."/>
            <person name="Kuhl H."/>
            <person name="Gase K."/>
            <person name="Ling Z."/>
            <person name="Zhou W."/>
            <person name="Kreitzer C."/>
            <person name="Stanke M."/>
            <person name="Tang H."/>
            <person name="Lyons E."/>
            <person name="Pandey P."/>
            <person name="Pandey S.P."/>
            <person name="Timmermann B."/>
            <person name="Baldwin I.T."/>
        </authorList>
    </citation>
    <scope>NUCLEOTIDE SEQUENCE [LARGE SCALE GENOMIC DNA]</scope>
    <source>
        <strain evidence="7">UT</strain>
    </source>
</reference>
<keyword evidence="2" id="KW-0723">Serine/threonine-protein kinase</keyword>
<sequence>MEDQLFRTIDDSIKVVKDPWSKDIDEIRSLLHKLVENLATSKPTPVRFQRFSGEDPELWISQAERYFEFYYLEGEALEWFQWLLRNKQLTDWDHFVAKVRIHFHKQHLESAEGHMATIKDYSTEIEAQMFDNMSHGCCCSKLFTTERSDVNVLTDAMESNSNNENSEDIQVFDESSHRDEVSASLMQSTHVFEDLFRQVSIQLRDPQQHAKASFVDNFEIATELLESSLSNFNSLVVSFCFNWNVETQSGTTIAEEEKSRTSVVLIFDNIPQRVANSLLLSSISHKESWVILFLSRVPVLPRDKKFILANEVPDNETYVPDDILLVESANPDWLEEFVLFIKQSLRQNFQCLFLSCIVLNRSTTLPTSFYKDKCYMHLLMVLCAGGKLFDATITRGCSLEKDPADSFRQLPNVVHNGHFMVVMHKELKLESSLPVSKDEYAMQRLVLDFISSSME</sequence>
<evidence type="ECO:0000256" key="5">
    <source>
        <dbReference type="ARBA" id="ARBA00022777"/>
    </source>
</evidence>
<accession>A0A314LBR9</accession>
<proteinExistence type="inferred from homology"/>
<comment type="similarity">
    <text evidence="1">Belongs to the protein kinase superfamily. CAMK Ser/Thr protein kinase family. CaMK subfamily.</text>
</comment>
<evidence type="ECO:0000256" key="1">
    <source>
        <dbReference type="ARBA" id="ARBA00005354"/>
    </source>
</evidence>
<organism evidence="7 8">
    <name type="scientific">Nicotiana attenuata</name>
    <name type="common">Coyote tobacco</name>
    <dbReference type="NCBI Taxonomy" id="49451"/>
    <lineage>
        <taxon>Eukaryota</taxon>
        <taxon>Viridiplantae</taxon>
        <taxon>Streptophyta</taxon>
        <taxon>Embryophyta</taxon>
        <taxon>Tracheophyta</taxon>
        <taxon>Spermatophyta</taxon>
        <taxon>Magnoliopsida</taxon>
        <taxon>eudicotyledons</taxon>
        <taxon>Gunneridae</taxon>
        <taxon>Pentapetalae</taxon>
        <taxon>asterids</taxon>
        <taxon>lamiids</taxon>
        <taxon>Solanales</taxon>
        <taxon>Solanaceae</taxon>
        <taxon>Nicotianoideae</taxon>
        <taxon>Nicotianeae</taxon>
        <taxon>Nicotiana</taxon>
    </lineage>
</organism>
<dbReference type="Proteomes" id="UP000187609">
    <property type="component" value="Unassembled WGS sequence"/>
</dbReference>
<dbReference type="Gene3D" id="3.30.200.20">
    <property type="entry name" value="Phosphorylase Kinase, domain 1"/>
    <property type="match status" value="1"/>
</dbReference>
<evidence type="ECO:0000256" key="2">
    <source>
        <dbReference type="ARBA" id="ARBA00022527"/>
    </source>
</evidence>
<name>A0A314LBR9_NICAT</name>
<keyword evidence="6" id="KW-0067">ATP-binding</keyword>
<dbReference type="InterPro" id="IPR050205">
    <property type="entry name" value="CDPK_Ser/Thr_kinases"/>
</dbReference>
<evidence type="ECO:0000256" key="6">
    <source>
        <dbReference type="ARBA" id="ARBA00022840"/>
    </source>
</evidence>
<comment type="caution">
    <text evidence="7">The sequence shown here is derived from an EMBL/GenBank/DDBJ whole genome shotgun (WGS) entry which is preliminary data.</text>
</comment>
<evidence type="ECO:0000256" key="3">
    <source>
        <dbReference type="ARBA" id="ARBA00022679"/>
    </source>
</evidence>
<dbReference type="Gene3D" id="1.10.510.10">
    <property type="entry name" value="Transferase(Phosphotransferase) domain 1"/>
    <property type="match status" value="1"/>
</dbReference>
<evidence type="ECO:0000256" key="4">
    <source>
        <dbReference type="ARBA" id="ARBA00022741"/>
    </source>
</evidence>
<keyword evidence="5 7" id="KW-0418">Kinase</keyword>
<dbReference type="EMBL" id="MJEQ01000136">
    <property type="protein sequence ID" value="OIT39150.1"/>
    <property type="molecule type" value="Genomic_DNA"/>
</dbReference>
<protein>
    <submittedName>
        <fullName evidence="7">Calcium-dependent protein kinase 29</fullName>
    </submittedName>
</protein>
<dbReference type="GO" id="GO:0005524">
    <property type="term" value="F:ATP binding"/>
    <property type="evidence" value="ECO:0007669"/>
    <property type="project" value="UniProtKB-KW"/>
</dbReference>
<evidence type="ECO:0000313" key="7">
    <source>
        <dbReference type="EMBL" id="OIT39150.1"/>
    </source>
</evidence>
<keyword evidence="8" id="KW-1185">Reference proteome</keyword>